<dbReference type="PANTHER" id="PTHR43580:SF2">
    <property type="entry name" value="CYTOKINE-LIKE NUCLEAR FACTOR N-PAC"/>
    <property type="match status" value="1"/>
</dbReference>
<accession>A0ABW2L5F8</accession>
<dbReference type="Gene3D" id="3.40.50.720">
    <property type="entry name" value="NAD(P)-binding Rossmann-like Domain"/>
    <property type="match status" value="1"/>
</dbReference>
<dbReference type="InterPro" id="IPR013328">
    <property type="entry name" value="6PGD_dom2"/>
</dbReference>
<feature type="domain" description="6-phosphogluconate dehydrogenase NADP-binding" evidence="3">
    <location>
        <begin position="2"/>
        <end position="151"/>
    </location>
</feature>
<protein>
    <submittedName>
        <fullName evidence="5">NAD(P)-dependent oxidoreductase</fullName>
        <ecNumber evidence="5">1.1.-.-</ecNumber>
    </submittedName>
</protein>
<dbReference type="InterPro" id="IPR051265">
    <property type="entry name" value="HIBADH-related_NP60_sf"/>
</dbReference>
<keyword evidence="2" id="KW-0520">NAD</keyword>
<gene>
    <name evidence="5" type="ORF">ACFQY0_06155</name>
</gene>
<evidence type="ECO:0000256" key="1">
    <source>
        <dbReference type="ARBA" id="ARBA00023002"/>
    </source>
</evidence>
<comment type="caution">
    <text evidence="5">The sequence shown here is derived from an EMBL/GenBank/DDBJ whole genome shotgun (WGS) entry which is preliminary data.</text>
</comment>
<reference evidence="6" key="1">
    <citation type="journal article" date="2019" name="Int. J. Syst. Evol. Microbiol.">
        <title>The Global Catalogue of Microorganisms (GCM) 10K type strain sequencing project: providing services to taxonomists for standard genome sequencing and annotation.</title>
        <authorList>
            <consortium name="The Broad Institute Genomics Platform"/>
            <consortium name="The Broad Institute Genome Sequencing Center for Infectious Disease"/>
            <person name="Wu L."/>
            <person name="Ma J."/>
        </authorList>
    </citation>
    <scope>NUCLEOTIDE SEQUENCE [LARGE SCALE GENOMIC DNA]</scope>
    <source>
        <strain evidence="6">CGMCC 4.1467</strain>
    </source>
</reference>
<evidence type="ECO:0000313" key="6">
    <source>
        <dbReference type="Proteomes" id="UP001596472"/>
    </source>
</evidence>
<dbReference type="PANTHER" id="PTHR43580">
    <property type="entry name" value="OXIDOREDUCTASE GLYR1-RELATED"/>
    <property type="match status" value="1"/>
</dbReference>
<feature type="domain" description="3-hydroxyisobutyrate dehydrogenase-like NAD-binding" evidence="4">
    <location>
        <begin position="155"/>
        <end position="272"/>
    </location>
</feature>
<evidence type="ECO:0000259" key="4">
    <source>
        <dbReference type="Pfam" id="PF14833"/>
    </source>
</evidence>
<dbReference type="EC" id="1.1.-.-" evidence="5"/>
<dbReference type="SUPFAM" id="SSF51735">
    <property type="entry name" value="NAD(P)-binding Rossmann-fold domains"/>
    <property type="match status" value="1"/>
</dbReference>
<proteinExistence type="predicted"/>
<dbReference type="InterPro" id="IPR036291">
    <property type="entry name" value="NAD(P)-bd_dom_sf"/>
</dbReference>
<dbReference type="PIRSF" id="PIRSF000103">
    <property type="entry name" value="HIBADH"/>
    <property type="match status" value="1"/>
</dbReference>
<dbReference type="RefSeq" id="WP_379710367.1">
    <property type="nucleotide sequence ID" value="NZ_JBHTBS010000002.1"/>
</dbReference>
<dbReference type="InterPro" id="IPR029154">
    <property type="entry name" value="HIBADH-like_NADP-bd"/>
</dbReference>
<dbReference type="Gene3D" id="1.10.1040.10">
    <property type="entry name" value="N-(1-d-carboxylethyl)-l-norvaline Dehydrogenase, domain 2"/>
    <property type="match status" value="1"/>
</dbReference>
<evidence type="ECO:0000259" key="3">
    <source>
        <dbReference type="Pfam" id="PF03446"/>
    </source>
</evidence>
<dbReference type="Pfam" id="PF14833">
    <property type="entry name" value="NAD_binding_11"/>
    <property type="match status" value="1"/>
</dbReference>
<dbReference type="EMBL" id="JBHTBS010000002">
    <property type="protein sequence ID" value="MFC7336752.1"/>
    <property type="molecule type" value="Genomic_DNA"/>
</dbReference>
<evidence type="ECO:0000313" key="5">
    <source>
        <dbReference type="EMBL" id="MFC7336752.1"/>
    </source>
</evidence>
<sequence length="276" mass="29617">MKIAVLGLGIIGSRAAANLRKNPSHRVRCWNRTPRGNEGEVSDLTEAVSEAEVITLYLKDGPAVRDVANQLFRSISRQVTLINHSTVDLASTRWLADECAKRGWNFLDAPFTGSRDAAAEAQLVYYVAGEPELVESFKPLLLETGKAIIPCGDLGRATIIKLVTNLVSACTVQALSEALATAMRHGIEAETFTAAVAGNACGSPLAALKLPTMASADFEPHFSLHNMLKDSRYVLDLAEGLDTPAIQAVSDRMAQLCDSGFADQDYSSLAAPYLHS</sequence>
<dbReference type="InterPro" id="IPR008927">
    <property type="entry name" value="6-PGluconate_DH-like_C_sf"/>
</dbReference>
<keyword evidence="1 5" id="KW-0560">Oxidoreductase</keyword>
<evidence type="ECO:0000256" key="2">
    <source>
        <dbReference type="ARBA" id="ARBA00023027"/>
    </source>
</evidence>
<dbReference type="InterPro" id="IPR015815">
    <property type="entry name" value="HIBADH-related"/>
</dbReference>
<dbReference type="Proteomes" id="UP001596472">
    <property type="component" value="Unassembled WGS sequence"/>
</dbReference>
<dbReference type="SUPFAM" id="SSF48179">
    <property type="entry name" value="6-phosphogluconate dehydrogenase C-terminal domain-like"/>
    <property type="match status" value="1"/>
</dbReference>
<dbReference type="Pfam" id="PF03446">
    <property type="entry name" value="NAD_binding_2"/>
    <property type="match status" value="1"/>
</dbReference>
<organism evidence="5 6">
    <name type="scientific">Haloferula chungangensis</name>
    <dbReference type="NCBI Taxonomy" id="1048331"/>
    <lineage>
        <taxon>Bacteria</taxon>
        <taxon>Pseudomonadati</taxon>
        <taxon>Verrucomicrobiota</taxon>
        <taxon>Verrucomicrobiia</taxon>
        <taxon>Verrucomicrobiales</taxon>
        <taxon>Verrucomicrobiaceae</taxon>
        <taxon>Haloferula</taxon>
    </lineage>
</organism>
<dbReference type="InterPro" id="IPR006115">
    <property type="entry name" value="6PGDH_NADP-bd"/>
</dbReference>
<name>A0ABW2L5F8_9BACT</name>
<keyword evidence="6" id="KW-1185">Reference proteome</keyword>
<dbReference type="GO" id="GO:0016491">
    <property type="term" value="F:oxidoreductase activity"/>
    <property type="evidence" value="ECO:0007669"/>
    <property type="project" value="UniProtKB-KW"/>
</dbReference>